<gene>
    <name evidence="3" type="ORF">AACH11_07900</name>
</gene>
<dbReference type="InterPro" id="IPR050764">
    <property type="entry name" value="CbbQ/NirQ/NorQ/GpvN"/>
</dbReference>
<evidence type="ECO:0000256" key="1">
    <source>
        <dbReference type="SAM" id="MobiDB-lite"/>
    </source>
</evidence>
<organism evidence="3 4">
    <name type="scientific">Pseudaquabacterium rugosum</name>
    <dbReference type="NCBI Taxonomy" id="2984194"/>
    <lineage>
        <taxon>Bacteria</taxon>
        <taxon>Pseudomonadati</taxon>
        <taxon>Pseudomonadota</taxon>
        <taxon>Betaproteobacteria</taxon>
        <taxon>Burkholderiales</taxon>
        <taxon>Sphaerotilaceae</taxon>
        <taxon>Pseudaquabacterium</taxon>
    </lineage>
</organism>
<name>A0ABU9B837_9BURK</name>
<dbReference type="EMBL" id="JBBUTF010000006">
    <property type="protein sequence ID" value="MEK8025881.1"/>
    <property type="molecule type" value="Genomic_DNA"/>
</dbReference>
<dbReference type="Pfam" id="PF07728">
    <property type="entry name" value="AAA_5"/>
    <property type="match status" value="1"/>
</dbReference>
<sequence length="336" mass="37430">MTRLQDLQEQSVQLLEHCVDGLDDAAHQWTRPEIDALTLAQAARRPLLVRGEPGTGKTQLARAAAQHLRWRLLTEVIHARFEPTDLVYRFDAVRRLADAQAGLSLDDKRYWQPGVLWQAYDWAEASRYGDCRHGLHRLAGHVILIDEIDKADSDLPNSLLEVLGQRRVRVPGLNLEFGLAKDQAEPLIIITTNEERELPPAFLRRCVVLNLAPDPEQSYVDWLVSRGHAHFGAIDGHERATLGEPVLRVAAEQLEADRHEAKRAGLPPPGPAEYLDLLYAIHKLADGQPEEQMAWLIKLSAFAYVKNARPEGSTQPSQARSPVATLKVSAPGQTAA</sequence>
<dbReference type="Proteomes" id="UP001368500">
    <property type="component" value="Unassembled WGS sequence"/>
</dbReference>
<dbReference type="SUPFAM" id="SSF52540">
    <property type="entry name" value="P-loop containing nucleoside triphosphate hydrolases"/>
    <property type="match status" value="1"/>
</dbReference>
<dbReference type="PANTHER" id="PTHR42759">
    <property type="entry name" value="MOXR FAMILY PROTEIN"/>
    <property type="match status" value="1"/>
</dbReference>
<accession>A0ABU9B837</accession>
<dbReference type="InterPro" id="IPR011704">
    <property type="entry name" value="ATPase_dyneun-rel_AAA"/>
</dbReference>
<comment type="caution">
    <text evidence="3">The sequence shown here is derived from an EMBL/GenBank/DDBJ whole genome shotgun (WGS) entry which is preliminary data.</text>
</comment>
<feature type="region of interest" description="Disordered" evidence="1">
    <location>
        <begin position="310"/>
        <end position="336"/>
    </location>
</feature>
<reference evidence="3 4" key="1">
    <citation type="submission" date="2024-04" db="EMBL/GenBank/DDBJ databases">
        <title>Novel species of the genus Ideonella isolated from streams.</title>
        <authorList>
            <person name="Lu H."/>
        </authorList>
    </citation>
    <scope>NUCLEOTIDE SEQUENCE [LARGE SCALE GENOMIC DNA]</scope>
    <source>
        <strain evidence="3 4">BYS139W</strain>
    </source>
</reference>
<protein>
    <submittedName>
        <fullName evidence="3">MoxR family ATPase</fullName>
    </submittedName>
</protein>
<keyword evidence="4" id="KW-1185">Reference proteome</keyword>
<evidence type="ECO:0000313" key="3">
    <source>
        <dbReference type="EMBL" id="MEK8025881.1"/>
    </source>
</evidence>
<dbReference type="CDD" id="cd00009">
    <property type="entry name" value="AAA"/>
    <property type="match status" value="1"/>
</dbReference>
<dbReference type="SMART" id="SM00382">
    <property type="entry name" value="AAA"/>
    <property type="match status" value="1"/>
</dbReference>
<evidence type="ECO:0000259" key="2">
    <source>
        <dbReference type="SMART" id="SM00382"/>
    </source>
</evidence>
<dbReference type="InterPro" id="IPR003593">
    <property type="entry name" value="AAA+_ATPase"/>
</dbReference>
<proteinExistence type="predicted"/>
<dbReference type="RefSeq" id="WP_341373667.1">
    <property type="nucleotide sequence ID" value="NZ_JBBUTF010000006.1"/>
</dbReference>
<dbReference type="InterPro" id="IPR027417">
    <property type="entry name" value="P-loop_NTPase"/>
</dbReference>
<feature type="domain" description="AAA+ ATPase" evidence="2">
    <location>
        <begin position="43"/>
        <end position="214"/>
    </location>
</feature>
<evidence type="ECO:0000313" key="4">
    <source>
        <dbReference type="Proteomes" id="UP001368500"/>
    </source>
</evidence>
<dbReference type="Gene3D" id="3.40.50.300">
    <property type="entry name" value="P-loop containing nucleotide triphosphate hydrolases"/>
    <property type="match status" value="1"/>
</dbReference>
<dbReference type="PANTHER" id="PTHR42759:SF1">
    <property type="entry name" value="MAGNESIUM-CHELATASE SUBUNIT CHLD"/>
    <property type="match status" value="1"/>
</dbReference>